<accession>A0AAW0JJI6</accession>
<dbReference type="InterPro" id="IPR040226">
    <property type="entry name" value="THH1/TOM1/TOM3"/>
</dbReference>
<dbReference type="PANTHER" id="PTHR31142:SF1">
    <property type="entry name" value="TOBAMOVIRUS MULTIPLICATION PROTEIN 1"/>
    <property type="match status" value="1"/>
</dbReference>
<evidence type="ECO:0000256" key="7">
    <source>
        <dbReference type="SAM" id="MobiDB-lite"/>
    </source>
</evidence>
<keyword evidence="3" id="KW-0926">Vacuole</keyword>
<feature type="compositionally biased region" description="Low complexity" evidence="7">
    <location>
        <begin position="174"/>
        <end position="187"/>
    </location>
</feature>
<feature type="transmembrane region" description="Helical" evidence="8">
    <location>
        <begin position="408"/>
        <end position="430"/>
    </location>
</feature>
<proteinExistence type="inferred from homology"/>
<evidence type="ECO:0000256" key="2">
    <source>
        <dbReference type="ARBA" id="ARBA00006779"/>
    </source>
</evidence>
<comment type="caution">
    <text evidence="10">The sequence shown here is derived from an EMBL/GenBank/DDBJ whole genome shotgun (WGS) entry which is preliminary data.</text>
</comment>
<feature type="domain" description="THH1/TOM1/TOM3" evidence="9">
    <location>
        <begin position="323"/>
        <end position="356"/>
    </location>
</feature>
<feature type="compositionally biased region" description="Low complexity" evidence="7">
    <location>
        <begin position="80"/>
        <end position="106"/>
    </location>
</feature>
<gene>
    <name evidence="10" type="primary">TOM1_1</name>
    <name evidence="10" type="ORF">CFP56_031613</name>
</gene>
<comment type="similarity">
    <text evidence="2">Belongs to the plant tobamovirus multiplication TOM1 protein family.</text>
</comment>
<dbReference type="Pfam" id="PF06454">
    <property type="entry name" value="THH1_TOM1-3_dom"/>
    <property type="match status" value="2"/>
</dbReference>
<keyword evidence="5 8" id="KW-1133">Transmembrane helix</keyword>
<dbReference type="InterPro" id="IPR009457">
    <property type="entry name" value="THH1/TOM1/TOM3_dom"/>
</dbReference>
<evidence type="ECO:0000256" key="4">
    <source>
        <dbReference type="ARBA" id="ARBA00022692"/>
    </source>
</evidence>
<evidence type="ECO:0000313" key="11">
    <source>
        <dbReference type="Proteomes" id="UP000237347"/>
    </source>
</evidence>
<evidence type="ECO:0000313" key="10">
    <source>
        <dbReference type="EMBL" id="KAK7826929.1"/>
    </source>
</evidence>
<keyword evidence="4 8" id="KW-0812">Transmembrane</keyword>
<evidence type="ECO:0000256" key="6">
    <source>
        <dbReference type="ARBA" id="ARBA00023136"/>
    </source>
</evidence>
<evidence type="ECO:0000259" key="9">
    <source>
        <dbReference type="Pfam" id="PF06454"/>
    </source>
</evidence>
<reference evidence="10 11" key="1">
    <citation type="journal article" date="2018" name="Sci. Data">
        <title>The draft genome sequence of cork oak.</title>
        <authorList>
            <person name="Ramos A.M."/>
            <person name="Usie A."/>
            <person name="Barbosa P."/>
            <person name="Barros P.M."/>
            <person name="Capote T."/>
            <person name="Chaves I."/>
            <person name="Simoes F."/>
            <person name="Abreu I."/>
            <person name="Carrasquinho I."/>
            <person name="Faro C."/>
            <person name="Guimaraes J.B."/>
            <person name="Mendonca D."/>
            <person name="Nobrega F."/>
            <person name="Rodrigues L."/>
            <person name="Saibo N.J.M."/>
            <person name="Varela M.C."/>
            <person name="Egas C."/>
            <person name="Matos J."/>
            <person name="Miguel C.M."/>
            <person name="Oliveira M.M."/>
            <person name="Ricardo C.P."/>
            <person name="Goncalves S."/>
        </authorList>
    </citation>
    <scope>NUCLEOTIDE SEQUENCE [LARGE SCALE GENOMIC DNA]</scope>
    <source>
        <strain evidence="11">cv. HL8</strain>
    </source>
</reference>
<feature type="non-terminal residue" evidence="10">
    <location>
        <position position="448"/>
    </location>
</feature>
<name>A0AAW0JJI6_QUESU</name>
<evidence type="ECO:0000256" key="3">
    <source>
        <dbReference type="ARBA" id="ARBA00022554"/>
    </source>
</evidence>
<feature type="region of interest" description="Disordered" evidence="7">
    <location>
        <begin position="161"/>
        <end position="187"/>
    </location>
</feature>
<feature type="domain" description="THH1/TOM1/TOM3" evidence="9">
    <location>
        <begin position="359"/>
        <end position="448"/>
    </location>
</feature>
<feature type="transmembrane region" description="Helical" evidence="8">
    <location>
        <begin position="374"/>
        <end position="396"/>
    </location>
</feature>
<keyword evidence="6 8" id="KW-0472">Membrane</keyword>
<dbReference type="Proteomes" id="UP000237347">
    <property type="component" value="Unassembled WGS sequence"/>
</dbReference>
<feature type="region of interest" description="Disordered" evidence="7">
    <location>
        <begin position="71"/>
        <end position="129"/>
    </location>
</feature>
<sequence length="448" mass="50320">MSYNDEYMVWFRPRTVRHITKETSYWDTLVESQLRIMAKCEPGSEIYTHCIKALESVEEIGRLTLDDARVAGNTSEPAVGRGRQASGRQGRGGRQSSQRPTSTQRQHPTPVPTSSRRHTPVHDHTMEEASQTVDEMCLDTGYDMGSMARDDAGPSHIFAHGDTSRSPSMRCDDTCPPTSPSTSPLPTTSMFPLLTTSTAPADVHGIDEMRFMPTPGAVPPEFVHSEFSQTQIPAPPPEASHIPDRPQRPQRTQTHPPDCGTGHVFACVLFRQGETSQGTSKEKKTGMIKLYESKVWFVALVFLSTHILHEGFDGFFGFCDVQIQLIRIELRVPEYGWTTHKVFHLMNFIVNGVINLLVTINGQARSLPTDKLRIVYISVNAGIYLVQVCIWVYLWIDDNSIVEFIGKIFIAVVSIIAALGFLLYGGRLFFMLRRFPIESKGRRKKLHE</sequence>
<dbReference type="GO" id="GO:0009705">
    <property type="term" value="C:plant-type vacuole membrane"/>
    <property type="evidence" value="ECO:0007669"/>
    <property type="project" value="TreeGrafter"/>
</dbReference>
<protein>
    <submittedName>
        <fullName evidence="10">Tobamovirus multiplication protein 1</fullName>
    </submittedName>
</protein>
<evidence type="ECO:0000256" key="1">
    <source>
        <dbReference type="ARBA" id="ARBA00004128"/>
    </source>
</evidence>
<dbReference type="PANTHER" id="PTHR31142">
    <property type="entry name" value="TOBAMOVIRUS MULTIPLICATION PROTEIN 1-LIKE ISOFORM X1"/>
    <property type="match status" value="1"/>
</dbReference>
<keyword evidence="11" id="KW-1185">Reference proteome</keyword>
<feature type="transmembrane region" description="Helical" evidence="8">
    <location>
        <begin position="342"/>
        <end position="362"/>
    </location>
</feature>
<feature type="transmembrane region" description="Helical" evidence="8">
    <location>
        <begin position="290"/>
        <end position="308"/>
    </location>
</feature>
<feature type="region of interest" description="Disordered" evidence="7">
    <location>
        <begin position="229"/>
        <end position="257"/>
    </location>
</feature>
<comment type="subcellular location">
    <subcellularLocation>
        <location evidence="1">Vacuole membrane</location>
        <topology evidence="1">Multi-pass membrane protein</topology>
    </subcellularLocation>
</comment>
<dbReference type="AlphaFoldDB" id="A0AAW0JJI6"/>
<evidence type="ECO:0000256" key="5">
    <source>
        <dbReference type="ARBA" id="ARBA00022989"/>
    </source>
</evidence>
<evidence type="ECO:0000256" key="8">
    <source>
        <dbReference type="SAM" id="Phobius"/>
    </source>
</evidence>
<organism evidence="10 11">
    <name type="scientific">Quercus suber</name>
    <name type="common">Cork oak</name>
    <dbReference type="NCBI Taxonomy" id="58331"/>
    <lineage>
        <taxon>Eukaryota</taxon>
        <taxon>Viridiplantae</taxon>
        <taxon>Streptophyta</taxon>
        <taxon>Embryophyta</taxon>
        <taxon>Tracheophyta</taxon>
        <taxon>Spermatophyta</taxon>
        <taxon>Magnoliopsida</taxon>
        <taxon>eudicotyledons</taxon>
        <taxon>Gunneridae</taxon>
        <taxon>Pentapetalae</taxon>
        <taxon>rosids</taxon>
        <taxon>fabids</taxon>
        <taxon>Fagales</taxon>
        <taxon>Fagaceae</taxon>
        <taxon>Quercus</taxon>
    </lineage>
</organism>
<dbReference type="EMBL" id="PKMF04000533">
    <property type="protein sequence ID" value="KAK7826929.1"/>
    <property type="molecule type" value="Genomic_DNA"/>
</dbReference>